<name>A0ABS1N7X8_9ACTN</name>
<proteinExistence type="predicted"/>
<reference evidence="2 3" key="1">
    <citation type="submission" date="2021-01" db="EMBL/GenBank/DDBJ databases">
        <title>WGS of actinomycetes isolated from Thailand.</title>
        <authorList>
            <person name="Thawai C."/>
        </authorList>
    </citation>
    <scope>NUCLEOTIDE SEQUENCE [LARGE SCALE GENOMIC DNA]</scope>
    <source>
        <strain evidence="2 3">CA1R205</strain>
    </source>
</reference>
<sequence length="117" mass="12441">MCSARGGGGQVSAQPRLLPWSGPTGNPCYLVSRTDGEGFMSQLADDMEAVQLRMGSQLLDHAGAMLGNPKAEAGELRFLSNRLVEALRDALRVAESRGRRLPVSDDDGPAEASEVDK</sequence>
<comment type="caution">
    <text evidence="2">The sequence shown here is derived from an EMBL/GenBank/DDBJ whole genome shotgun (WGS) entry which is preliminary data.</text>
</comment>
<dbReference type="Proteomes" id="UP000634229">
    <property type="component" value="Unassembled WGS sequence"/>
</dbReference>
<evidence type="ECO:0000313" key="2">
    <source>
        <dbReference type="EMBL" id="MBL1096186.1"/>
    </source>
</evidence>
<accession>A0ABS1N7X8</accession>
<dbReference type="EMBL" id="JAERRF010000003">
    <property type="protein sequence ID" value="MBL1096186.1"/>
    <property type="molecule type" value="Genomic_DNA"/>
</dbReference>
<gene>
    <name evidence="2" type="ORF">JK363_05800</name>
</gene>
<feature type="region of interest" description="Disordered" evidence="1">
    <location>
        <begin position="95"/>
        <end position="117"/>
    </location>
</feature>
<keyword evidence="3" id="KW-1185">Reference proteome</keyword>
<evidence type="ECO:0000256" key="1">
    <source>
        <dbReference type="SAM" id="MobiDB-lite"/>
    </source>
</evidence>
<organism evidence="2 3">
    <name type="scientific">Streptomyces coffeae</name>
    <dbReference type="NCBI Taxonomy" id="621382"/>
    <lineage>
        <taxon>Bacteria</taxon>
        <taxon>Bacillati</taxon>
        <taxon>Actinomycetota</taxon>
        <taxon>Actinomycetes</taxon>
        <taxon>Kitasatosporales</taxon>
        <taxon>Streptomycetaceae</taxon>
        <taxon>Streptomyces</taxon>
    </lineage>
</organism>
<evidence type="ECO:0000313" key="3">
    <source>
        <dbReference type="Proteomes" id="UP000634229"/>
    </source>
</evidence>
<protein>
    <submittedName>
        <fullName evidence="2">Uncharacterized protein</fullName>
    </submittedName>
</protein>